<keyword evidence="3" id="KW-1185">Reference proteome</keyword>
<protein>
    <submittedName>
        <fullName evidence="2">Septum formation initiator family protein</fullName>
    </submittedName>
</protein>
<organism evidence="2 3">
    <name type="scientific">Candidatus Finniella inopinata</name>
    <dbReference type="NCBI Taxonomy" id="1696036"/>
    <lineage>
        <taxon>Bacteria</taxon>
        <taxon>Pseudomonadati</taxon>
        <taxon>Pseudomonadota</taxon>
        <taxon>Alphaproteobacteria</taxon>
        <taxon>Holosporales</taxon>
        <taxon>Candidatus Paracaedibacteraceae</taxon>
        <taxon>Candidatus Finniella</taxon>
    </lineage>
</organism>
<dbReference type="OrthoDB" id="9815600at2"/>
<dbReference type="AlphaFoldDB" id="A0A4Q7DKB8"/>
<evidence type="ECO:0000313" key="2">
    <source>
        <dbReference type="EMBL" id="RZI46514.1"/>
    </source>
</evidence>
<keyword evidence="1" id="KW-1133">Transmembrane helix</keyword>
<keyword evidence="1" id="KW-0472">Membrane</keyword>
<keyword evidence="1" id="KW-0812">Transmembrane</keyword>
<sequence>MTTLETSSFTNQPRRLGSMLGPLLGLCLLIYFAYHIFQGERGFFAWMRLQKKIAEDEITLSTLQSQREILERQVHLLRPDNLDPDMLEERARLILNFARPDEVIIYNEGLEASEPSQGKS</sequence>
<accession>A0A4Q7DKB8</accession>
<dbReference type="RefSeq" id="WP_130153615.1">
    <property type="nucleotide sequence ID" value="NZ_SCFB01000004.1"/>
</dbReference>
<dbReference type="Proteomes" id="UP000293550">
    <property type="component" value="Unassembled WGS sequence"/>
</dbReference>
<comment type="caution">
    <text evidence="2">The sequence shown here is derived from an EMBL/GenBank/DDBJ whole genome shotgun (WGS) entry which is preliminary data.</text>
</comment>
<dbReference type="InterPro" id="IPR007060">
    <property type="entry name" value="FtsL/DivIC"/>
</dbReference>
<proteinExistence type="predicted"/>
<gene>
    <name evidence="2" type="ORF">EQU50_02710</name>
</gene>
<evidence type="ECO:0000256" key="1">
    <source>
        <dbReference type="SAM" id="Phobius"/>
    </source>
</evidence>
<feature type="transmembrane region" description="Helical" evidence="1">
    <location>
        <begin position="20"/>
        <end position="37"/>
    </location>
</feature>
<name>A0A4Q7DKB8_9PROT</name>
<evidence type="ECO:0000313" key="3">
    <source>
        <dbReference type="Proteomes" id="UP000293550"/>
    </source>
</evidence>
<reference evidence="2 3" key="1">
    <citation type="submission" date="2018-10" db="EMBL/GenBank/DDBJ databases">
        <title>An updated phylogeny of the Alphaproteobacteria reveals that the parasitic Rickettsiales and Holosporales have independent origins.</title>
        <authorList>
            <person name="Munoz-Gomez S.A."/>
            <person name="Hess S."/>
            <person name="Burger G."/>
            <person name="Lang B.F."/>
            <person name="Susko E."/>
            <person name="Slamovits C.H."/>
            <person name="Roger A.J."/>
        </authorList>
    </citation>
    <scope>NUCLEOTIDE SEQUENCE [LARGE SCALE GENOMIC DNA]</scope>
    <source>
        <strain evidence="2">HOLO01</strain>
    </source>
</reference>
<dbReference type="EMBL" id="SCFB01000004">
    <property type="protein sequence ID" value="RZI46514.1"/>
    <property type="molecule type" value="Genomic_DNA"/>
</dbReference>
<dbReference type="Pfam" id="PF04977">
    <property type="entry name" value="DivIC"/>
    <property type="match status" value="1"/>
</dbReference>